<dbReference type="Proteomes" id="UP000661691">
    <property type="component" value="Unassembled WGS sequence"/>
</dbReference>
<comment type="caution">
    <text evidence="1">The sequence shown here is derived from an EMBL/GenBank/DDBJ whole genome shotgun (WGS) entry which is preliminary data.</text>
</comment>
<protein>
    <submittedName>
        <fullName evidence="1">Sulfotransferase family 2 domain-containing protein</fullName>
    </submittedName>
</protein>
<keyword evidence="2" id="KW-1185">Reference proteome</keyword>
<dbReference type="RefSeq" id="WP_191141357.1">
    <property type="nucleotide sequence ID" value="NZ_JACXAH010000002.1"/>
</dbReference>
<sequence length="246" mass="28830">MSKKLLIFTHIPKTGGITMRSIVHKQFKPHEILHIPINAKINKLNHMSPMMAARIKCAYGHSRFGVHHYFPHTHVQYMTMLRDPLSRILSAYYFIRSSRVNNLKAVVSQMSFEDFIQSKIPRIANAVSNHQTRFLSGKNNPDLTLALHNMDKYFSFVGITELYPHSVFLLNHQMHWKQRAYSKENVTRKKPKHTPLSSKTISYIKQKNAMDYQLYQTALERLKQEIDQLSPLQRLQLRRFVSYHGG</sequence>
<proteinExistence type="predicted"/>
<evidence type="ECO:0000313" key="1">
    <source>
        <dbReference type="EMBL" id="MBD1371080.1"/>
    </source>
</evidence>
<dbReference type="GO" id="GO:0008146">
    <property type="term" value="F:sulfotransferase activity"/>
    <property type="evidence" value="ECO:0007669"/>
    <property type="project" value="InterPro"/>
</dbReference>
<dbReference type="InterPro" id="IPR027417">
    <property type="entry name" value="P-loop_NTPase"/>
</dbReference>
<dbReference type="Pfam" id="PF03567">
    <property type="entry name" value="Sulfotransfer_2"/>
    <property type="match status" value="1"/>
</dbReference>
<dbReference type="AlphaFoldDB" id="A0A926N913"/>
<dbReference type="Gene3D" id="3.40.50.300">
    <property type="entry name" value="P-loop containing nucleotide triphosphate hydrolases"/>
    <property type="match status" value="1"/>
</dbReference>
<dbReference type="EMBL" id="JACXAH010000002">
    <property type="protein sequence ID" value="MBD1371080.1"/>
    <property type="molecule type" value="Genomic_DNA"/>
</dbReference>
<dbReference type="InterPro" id="IPR005331">
    <property type="entry name" value="Sulfotransferase"/>
</dbReference>
<name>A0A926N913_9BACL</name>
<dbReference type="GO" id="GO:0016020">
    <property type="term" value="C:membrane"/>
    <property type="evidence" value="ECO:0007669"/>
    <property type="project" value="InterPro"/>
</dbReference>
<dbReference type="InterPro" id="IPR053259">
    <property type="entry name" value="Golvesin-related_Golgi"/>
</dbReference>
<evidence type="ECO:0000313" key="2">
    <source>
        <dbReference type="Proteomes" id="UP000661691"/>
    </source>
</evidence>
<dbReference type="SUPFAM" id="SSF52540">
    <property type="entry name" value="P-loop containing nucleoside triphosphate hydrolases"/>
    <property type="match status" value="1"/>
</dbReference>
<dbReference type="PANTHER" id="PTHR32301:SF6">
    <property type="entry name" value="GOLVESIN-RELATED"/>
    <property type="match status" value="1"/>
</dbReference>
<accession>A0A926N913</accession>
<reference evidence="1" key="1">
    <citation type="submission" date="2020-09" db="EMBL/GenBank/DDBJ databases">
        <title>A novel bacterium of genus Hazenella, isolated from South China Sea.</title>
        <authorList>
            <person name="Huang H."/>
            <person name="Mo K."/>
            <person name="Hu Y."/>
        </authorList>
    </citation>
    <scope>NUCLEOTIDE SEQUENCE</scope>
    <source>
        <strain evidence="1">IB182357</strain>
    </source>
</reference>
<organism evidence="1 2">
    <name type="scientific">Polycladospora coralii</name>
    <dbReference type="NCBI Taxonomy" id="2771432"/>
    <lineage>
        <taxon>Bacteria</taxon>
        <taxon>Bacillati</taxon>
        <taxon>Bacillota</taxon>
        <taxon>Bacilli</taxon>
        <taxon>Bacillales</taxon>
        <taxon>Thermoactinomycetaceae</taxon>
        <taxon>Polycladospora</taxon>
    </lineage>
</organism>
<gene>
    <name evidence="1" type="ORF">IC620_01740</name>
</gene>
<dbReference type="PANTHER" id="PTHR32301">
    <property type="entry name" value="COUNTIN RECEPTOR CNR3-RELATED"/>
    <property type="match status" value="1"/>
</dbReference>